<sequence length="91" mass="9924">MDDAVRSGLAAWQQKLATELLSENLDGELSLADIAAERNRSAGHVPCAFGHLMGTPPHRWLRQQRVEKAKSTLSESRLSLAEIAKTARSGD</sequence>
<dbReference type="InterPro" id="IPR050204">
    <property type="entry name" value="AraC_XylS_family_regulators"/>
</dbReference>
<evidence type="ECO:0000313" key="6">
    <source>
        <dbReference type="Proteomes" id="UP000181962"/>
    </source>
</evidence>
<dbReference type="GO" id="GO:0043565">
    <property type="term" value="F:sequence-specific DNA binding"/>
    <property type="evidence" value="ECO:0007669"/>
    <property type="project" value="InterPro"/>
</dbReference>
<dbReference type="PANTHER" id="PTHR46796:SF14">
    <property type="entry name" value="TRANSCRIPTIONAL REGULATORY PROTEIN"/>
    <property type="match status" value="1"/>
</dbReference>
<dbReference type="PROSITE" id="PS01124">
    <property type="entry name" value="HTH_ARAC_FAMILY_2"/>
    <property type="match status" value="1"/>
</dbReference>
<dbReference type="SUPFAM" id="SSF46689">
    <property type="entry name" value="Homeodomain-like"/>
    <property type="match status" value="1"/>
</dbReference>
<keyword evidence="3" id="KW-0804">Transcription</keyword>
<evidence type="ECO:0000259" key="4">
    <source>
        <dbReference type="PROSITE" id="PS01124"/>
    </source>
</evidence>
<accession>A0A1L3FCQ5</accession>
<evidence type="ECO:0000256" key="2">
    <source>
        <dbReference type="ARBA" id="ARBA00023125"/>
    </source>
</evidence>
<reference evidence="5 6" key="1">
    <citation type="submission" date="2016-11" db="EMBL/GenBank/DDBJ databases">
        <title>Complete Genome Sequence of Bradyrhizobium sp. strain J5, an isolated from soybean nodule in Hokkaido.</title>
        <authorList>
            <person name="Kanehara K."/>
        </authorList>
    </citation>
    <scope>NUCLEOTIDE SEQUENCE [LARGE SCALE GENOMIC DNA]</scope>
    <source>
        <strain evidence="5 6">J5</strain>
    </source>
</reference>
<organism evidence="5 6">
    <name type="scientific">Bradyrhizobium japonicum</name>
    <dbReference type="NCBI Taxonomy" id="375"/>
    <lineage>
        <taxon>Bacteria</taxon>
        <taxon>Pseudomonadati</taxon>
        <taxon>Pseudomonadota</taxon>
        <taxon>Alphaproteobacteria</taxon>
        <taxon>Hyphomicrobiales</taxon>
        <taxon>Nitrobacteraceae</taxon>
        <taxon>Bradyrhizobium</taxon>
    </lineage>
</organism>
<dbReference type="OrthoDB" id="9793400at2"/>
<gene>
    <name evidence="5" type="ORF">BKD09_22445</name>
</gene>
<dbReference type="GO" id="GO:0003700">
    <property type="term" value="F:DNA-binding transcription factor activity"/>
    <property type="evidence" value="ECO:0007669"/>
    <property type="project" value="InterPro"/>
</dbReference>
<dbReference type="Proteomes" id="UP000181962">
    <property type="component" value="Chromosome"/>
</dbReference>
<dbReference type="AlphaFoldDB" id="A0A1L3FCQ5"/>
<protein>
    <recommendedName>
        <fullName evidence="4">HTH araC/xylS-type domain-containing protein</fullName>
    </recommendedName>
</protein>
<dbReference type="InterPro" id="IPR018060">
    <property type="entry name" value="HTH_AraC"/>
</dbReference>
<dbReference type="PANTHER" id="PTHR46796">
    <property type="entry name" value="HTH-TYPE TRANSCRIPTIONAL ACTIVATOR RHAS-RELATED"/>
    <property type="match status" value="1"/>
</dbReference>
<keyword evidence="1" id="KW-0805">Transcription regulation</keyword>
<name>A0A1L3FCQ5_BRAJP</name>
<dbReference type="Gene3D" id="1.10.10.60">
    <property type="entry name" value="Homeodomain-like"/>
    <property type="match status" value="1"/>
</dbReference>
<dbReference type="EMBL" id="CP017637">
    <property type="protein sequence ID" value="APG11094.1"/>
    <property type="molecule type" value="Genomic_DNA"/>
</dbReference>
<dbReference type="InterPro" id="IPR009057">
    <property type="entry name" value="Homeodomain-like_sf"/>
</dbReference>
<evidence type="ECO:0000256" key="1">
    <source>
        <dbReference type="ARBA" id="ARBA00023015"/>
    </source>
</evidence>
<proteinExistence type="predicted"/>
<evidence type="ECO:0000256" key="3">
    <source>
        <dbReference type="ARBA" id="ARBA00023163"/>
    </source>
</evidence>
<dbReference type="RefSeq" id="WP_071912764.1">
    <property type="nucleotide sequence ID" value="NZ_CP017637.1"/>
</dbReference>
<feature type="domain" description="HTH araC/xylS-type" evidence="4">
    <location>
        <begin position="15"/>
        <end position="91"/>
    </location>
</feature>
<evidence type="ECO:0000313" key="5">
    <source>
        <dbReference type="EMBL" id="APG11094.1"/>
    </source>
</evidence>
<keyword evidence="2" id="KW-0238">DNA-binding</keyword>